<dbReference type="EMBL" id="CP062006">
    <property type="protein sequence ID" value="QTC86702.1"/>
    <property type="molecule type" value="Genomic_DNA"/>
</dbReference>
<proteinExistence type="inferred from homology"/>
<evidence type="ECO:0000256" key="1">
    <source>
        <dbReference type="ARBA" id="ARBA00005964"/>
    </source>
</evidence>
<dbReference type="InterPro" id="IPR029058">
    <property type="entry name" value="AB_hydrolase_fold"/>
</dbReference>
<accession>A0ABX7SIQ2</accession>
<keyword evidence="7" id="KW-1185">Reference proteome</keyword>
<dbReference type="InterPro" id="IPR002018">
    <property type="entry name" value="CarbesteraseB"/>
</dbReference>
<dbReference type="PANTHER" id="PTHR11559">
    <property type="entry name" value="CARBOXYLESTERASE"/>
    <property type="match status" value="1"/>
</dbReference>
<dbReference type="PROSITE" id="PS00941">
    <property type="entry name" value="CARBOXYLESTERASE_B_2"/>
    <property type="match status" value="1"/>
</dbReference>
<dbReference type="Proteomes" id="UP000663942">
    <property type="component" value="Chromosome"/>
</dbReference>
<comment type="similarity">
    <text evidence="1 3">Belongs to the type-B carboxylesterase/lipase family.</text>
</comment>
<dbReference type="InterPro" id="IPR019819">
    <property type="entry name" value="Carboxylesterase_B_CS"/>
</dbReference>
<dbReference type="EC" id="3.1.1.-" evidence="3"/>
<evidence type="ECO:0000313" key="7">
    <source>
        <dbReference type="Proteomes" id="UP000663942"/>
    </source>
</evidence>
<name>A0ABX7SIQ2_9CAUL</name>
<feature type="domain" description="Carboxylesterase type B" evidence="5">
    <location>
        <begin position="11"/>
        <end position="319"/>
    </location>
</feature>
<keyword evidence="2 3" id="KW-0378">Hydrolase</keyword>
<protein>
    <recommendedName>
        <fullName evidence="3">Carboxylic ester hydrolase</fullName>
        <ecNumber evidence="3">3.1.1.-</ecNumber>
    </recommendedName>
</protein>
<dbReference type="PROSITE" id="PS00122">
    <property type="entry name" value="CARBOXYLESTERASE_B_1"/>
    <property type="match status" value="1"/>
</dbReference>
<evidence type="ECO:0000256" key="3">
    <source>
        <dbReference type="RuleBase" id="RU361235"/>
    </source>
</evidence>
<feature type="domain" description="Carboxylesterase type B" evidence="5">
    <location>
        <begin position="357"/>
        <end position="465"/>
    </location>
</feature>
<feature type="region of interest" description="Disordered" evidence="4">
    <location>
        <begin position="1"/>
        <end position="26"/>
    </location>
</feature>
<gene>
    <name evidence="6" type="ORF">IFE19_11175</name>
</gene>
<dbReference type="SUPFAM" id="SSF53474">
    <property type="entry name" value="alpha/beta-Hydrolases"/>
    <property type="match status" value="1"/>
</dbReference>
<dbReference type="InterPro" id="IPR050309">
    <property type="entry name" value="Type-B_Carboxylest/Lipase"/>
</dbReference>
<dbReference type="Gene3D" id="3.40.50.1820">
    <property type="entry name" value="alpha/beta hydrolase"/>
    <property type="match status" value="1"/>
</dbReference>
<evidence type="ECO:0000259" key="5">
    <source>
        <dbReference type="Pfam" id="PF00135"/>
    </source>
</evidence>
<dbReference type="RefSeq" id="WP_207822316.1">
    <property type="nucleotide sequence ID" value="NZ_CP062006.1"/>
</dbReference>
<organism evidence="6 7">
    <name type="scientific">Brevundimonas pondensis</name>
    <dbReference type="NCBI Taxonomy" id="2774189"/>
    <lineage>
        <taxon>Bacteria</taxon>
        <taxon>Pseudomonadati</taxon>
        <taxon>Pseudomonadota</taxon>
        <taxon>Alphaproteobacteria</taxon>
        <taxon>Caulobacterales</taxon>
        <taxon>Caulobacteraceae</taxon>
        <taxon>Brevundimonas</taxon>
    </lineage>
</organism>
<reference evidence="6 7" key="1">
    <citation type="submission" date="2020-09" db="EMBL/GenBank/DDBJ databases">
        <title>Brevundimonas sp. LVF1 isolated from an oligotrophic pond in Goettingen, Germany.</title>
        <authorList>
            <person name="Friedrich I."/>
            <person name="Klassen A."/>
            <person name="Neubauer H."/>
            <person name="Schneider D."/>
            <person name="Hertel R."/>
            <person name="Daniel R."/>
        </authorList>
    </citation>
    <scope>NUCLEOTIDE SEQUENCE [LARGE SCALE GENOMIC DNA]</scope>
    <source>
        <strain evidence="6 7">LVF1</strain>
    </source>
</reference>
<evidence type="ECO:0000256" key="4">
    <source>
        <dbReference type="SAM" id="MobiDB-lite"/>
    </source>
</evidence>
<evidence type="ECO:0000313" key="6">
    <source>
        <dbReference type="EMBL" id="QTC86702.1"/>
    </source>
</evidence>
<evidence type="ECO:0000256" key="2">
    <source>
        <dbReference type="ARBA" id="ARBA00022801"/>
    </source>
</evidence>
<dbReference type="Pfam" id="PF00135">
    <property type="entry name" value="COesterase"/>
    <property type="match status" value="2"/>
</dbReference>
<dbReference type="InterPro" id="IPR019826">
    <property type="entry name" value="Carboxylesterase_B_AS"/>
</dbReference>
<sequence length="508" mass="54208">MMNQVNLAATSPVAHTPSGDLRGRREGPANVFRGVPYAAAPVGDLRWKAPHPFPAWDGVRDAATFAPSAPQAGPSDVADIVAIGGAPEPTGEDCLTLNLWAPAEAAAPAPVMVWLHGGSNRMGAGSLPFYDGAAFARDGVVLVSVNYRLGQLGFFAHPALTAEAAPGEALGNQALLDQIAALEWVRDHISAFGGDPANVTLFGESAGGLDILALMTARRARGLFHKAIVQSGGGWLPATPLKTAQERGVAAATALGLTQPDAAALRALAPEQLTTVEGAFGPVIDGRLLDRDPISAFARGDFADVPMMIGVNSGEDSLLNYGGGLKRFGQLIKPNAKLAALYPQANGDEEQLIRLGFRDFAFAAPARWVVSRPRRSKAWLYAFDYVEEARRETMPRANHAAEIFHVFETLDHRPDGAPPATEADRVVSAAMHARWIDFARTGAPGADWPAYVPADDAWMVFNDTPGGEVKRGWWKAALDHHGRKGKLLILLLRARDRLRTLFSAKVTR</sequence>